<evidence type="ECO:0000256" key="2">
    <source>
        <dbReference type="ARBA" id="ARBA00004429"/>
    </source>
</evidence>
<evidence type="ECO:0000256" key="6">
    <source>
        <dbReference type="ARBA" id="ARBA00022692"/>
    </source>
</evidence>
<dbReference type="Pfam" id="PF00528">
    <property type="entry name" value="BPD_transp_1"/>
    <property type="match status" value="1"/>
</dbReference>
<evidence type="ECO:0000256" key="7">
    <source>
        <dbReference type="ARBA" id="ARBA00022970"/>
    </source>
</evidence>
<comment type="subcellular location">
    <subcellularLocation>
        <location evidence="2">Cell inner membrane</location>
        <topology evidence="2">Multi-pass membrane protein</topology>
    </subcellularLocation>
    <subcellularLocation>
        <location evidence="10">Cell membrane</location>
        <topology evidence="10">Multi-pass membrane protein</topology>
    </subcellularLocation>
</comment>
<sequence length="288" mass="31720">MQALSGADTGTLMAGTPATEYVSPKPPLLGRFFSSTPVSILIYLVVMGVIVYSAYNGSKAMGYNWQWYRIPKYLWTMTDDGFQWGEIAIGLVKTLQLSLLAFVLAIGLGLLVAVLRLSDLLVGTAVAFVFLEIVRNTPLLVLLYLFYYVLGPIFDLDRFEASILCLGVYHAALVSEIFRAGIQAVPKGQWEGASSIGMSKVQSYRYIVLPQSVRFMLPPMTGEMVNMVKSSAIVSVIAVAELTTVGRNLISDTYMSFEIWFTIAAVYLVVTLIMSVGVSLVERRYSIQ</sequence>
<dbReference type="InterPro" id="IPR010065">
    <property type="entry name" value="AA_ABC_transptr_permease_3TM"/>
</dbReference>
<feature type="transmembrane region" description="Helical" evidence="10">
    <location>
        <begin position="32"/>
        <end position="55"/>
    </location>
</feature>
<dbReference type="PROSITE" id="PS50928">
    <property type="entry name" value="ABC_TM1"/>
    <property type="match status" value="1"/>
</dbReference>
<comment type="similarity">
    <text evidence="3">Belongs to the binding-protein-dependent transport system permease family. HisMQ subfamily.</text>
</comment>
<dbReference type="PANTHER" id="PTHR30614:SF20">
    <property type="entry name" value="GLUTAMINE TRANSPORT SYSTEM PERMEASE PROTEIN GLNP"/>
    <property type="match status" value="1"/>
</dbReference>
<evidence type="ECO:0000259" key="11">
    <source>
        <dbReference type="PROSITE" id="PS50928"/>
    </source>
</evidence>
<evidence type="ECO:0000256" key="5">
    <source>
        <dbReference type="ARBA" id="ARBA00022475"/>
    </source>
</evidence>
<gene>
    <name evidence="12" type="primary">glnM_3</name>
    <name evidence="12" type="ORF">IMCC3135_30480</name>
</gene>
<keyword evidence="8 10" id="KW-1133">Transmembrane helix</keyword>
<accession>A0A2Z2P078</accession>
<keyword evidence="7" id="KW-0029">Amino-acid transport</keyword>
<dbReference type="Proteomes" id="UP000250079">
    <property type="component" value="Chromosome"/>
</dbReference>
<dbReference type="PANTHER" id="PTHR30614">
    <property type="entry name" value="MEMBRANE COMPONENT OF AMINO ACID ABC TRANSPORTER"/>
    <property type="match status" value="1"/>
</dbReference>
<comment type="function">
    <text evidence="1">Part of the binding-protein-dependent transport system for glutamine; probably responsible for the translocation of the substrate across the membrane.</text>
</comment>
<evidence type="ECO:0000256" key="9">
    <source>
        <dbReference type="ARBA" id="ARBA00023136"/>
    </source>
</evidence>
<feature type="transmembrane region" description="Helical" evidence="10">
    <location>
        <begin position="97"/>
        <end position="115"/>
    </location>
</feature>
<feature type="transmembrane region" description="Helical" evidence="10">
    <location>
        <begin position="259"/>
        <end position="281"/>
    </location>
</feature>
<dbReference type="NCBIfam" id="TIGR01726">
    <property type="entry name" value="HEQRo_perm_3TM"/>
    <property type="match status" value="1"/>
</dbReference>
<evidence type="ECO:0000313" key="13">
    <source>
        <dbReference type="Proteomes" id="UP000250079"/>
    </source>
</evidence>
<protein>
    <submittedName>
        <fullName evidence="12">Putative glutamine ABC transporter permease protein GlnM</fullName>
    </submittedName>
</protein>
<proteinExistence type="inferred from homology"/>
<evidence type="ECO:0000256" key="3">
    <source>
        <dbReference type="ARBA" id="ARBA00010072"/>
    </source>
</evidence>
<evidence type="ECO:0000256" key="4">
    <source>
        <dbReference type="ARBA" id="ARBA00022448"/>
    </source>
</evidence>
<dbReference type="InterPro" id="IPR043429">
    <property type="entry name" value="ArtM/GltK/GlnP/TcyL/YhdX-like"/>
</dbReference>
<evidence type="ECO:0000256" key="1">
    <source>
        <dbReference type="ARBA" id="ARBA00003159"/>
    </source>
</evidence>
<organism evidence="12 13">
    <name type="scientific">Granulosicoccus antarcticus IMCC3135</name>
    <dbReference type="NCBI Taxonomy" id="1192854"/>
    <lineage>
        <taxon>Bacteria</taxon>
        <taxon>Pseudomonadati</taxon>
        <taxon>Pseudomonadota</taxon>
        <taxon>Gammaproteobacteria</taxon>
        <taxon>Chromatiales</taxon>
        <taxon>Granulosicoccaceae</taxon>
        <taxon>Granulosicoccus</taxon>
    </lineage>
</organism>
<evidence type="ECO:0000256" key="10">
    <source>
        <dbReference type="RuleBase" id="RU363032"/>
    </source>
</evidence>
<dbReference type="KEGG" id="gai:IMCC3135_30480"/>
<evidence type="ECO:0000256" key="8">
    <source>
        <dbReference type="ARBA" id="ARBA00022989"/>
    </source>
</evidence>
<dbReference type="GO" id="GO:0006865">
    <property type="term" value="P:amino acid transport"/>
    <property type="evidence" value="ECO:0007669"/>
    <property type="project" value="UniProtKB-KW"/>
</dbReference>
<dbReference type="GO" id="GO:0022857">
    <property type="term" value="F:transmembrane transporter activity"/>
    <property type="evidence" value="ECO:0007669"/>
    <property type="project" value="InterPro"/>
</dbReference>
<dbReference type="SUPFAM" id="SSF161098">
    <property type="entry name" value="MetI-like"/>
    <property type="match status" value="1"/>
</dbReference>
<keyword evidence="4 10" id="KW-0813">Transport</keyword>
<keyword evidence="9 10" id="KW-0472">Membrane</keyword>
<keyword evidence="5" id="KW-1003">Cell membrane</keyword>
<dbReference type="InterPro" id="IPR000515">
    <property type="entry name" value="MetI-like"/>
</dbReference>
<keyword evidence="13" id="KW-1185">Reference proteome</keyword>
<dbReference type="GO" id="GO:0043190">
    <property type="term" value="C:ATP-binding cassette (ABC) transporter complex"/>
    <property type="evidence" value="ECO:0007669"/>
    <property type="project" value="InterPro"/>
</dbReference>
<feature type="transmembrane region" description="Helical" evidence="10">
    <location>
        <begin position="121"/>
        <end position="149"/>
    </location>
</feature>
<dbReference type="CDD" id="cd06261">
    <property type="entry name" value="TM_PBP2"/>
    <property type="match status" value="1"/>
</dbReference>
<feature type="domain" description="ABC transmembrane type-1" evidence="11">
    <location>
        <begin position="91"/>
        <end position="278"/>
    </location>
</feature>
<dbReference type="AlphaFoldDB" id="A0A2Z2P078"/>
<name>A0A2Z2P078_9GAMM</name>
<reference evidence="12 13" key="1">
    <citation type="submission" date="2016-12" db="EMBL/GenBank/DDBJ databases">
        <authorList>
            <person name="Song W.-J."/>
            <person name="Kurnit D.M."/>
        </authorList>
    </citation>
    <scope>NUCLEOTIDE SEQUENCE [LARGE SCALE GENOMIC DNA]</scope>
    <source>
        <strain evidence="12 13">IMCC3135</strain>
    </source>
</reference>
<dbReference type="InterPro" id="IPR035906">
    <property type="entry name" value="MetI-like_sf"/>
</dbReference>
<keyword evidence="6 10" id="KW-0812">Transmembrane</keyword>
<evidence type="ECO:0000313" key="12">
    <source>
        <dbReference type="EMBL" id="ASJ76145.1"/>
    </source>
</evidence>
<dbReference type="Gene3D" id="1.10.3720.10">
    <property type="entry name" value="MetI-like"/>
    <property type="match status" value="1"/>
</dbReference>
<dbReference type="EMBL" id="CP018632">
    <property type="protein sequence ID" value="ASJ76145.1"/>
    <property type="molecule type" value="Genomic_DNA"/>
</dbReference>